<proteinExistence type="predicted"/>
<evidence type="ECO:0000313" key="3">
    <source>
        <dbReference type="Proteomes" id="UP000474967"/>
    </source>
</evidence>
<feature type="transmembrane region" description="Helical" evidence="1">
    <location>
        <begin position="42"/>
        <end position="60"/>
    </location>
</feature>
<evidence type="ECO:0000256" key="1">
    <source>
        <dbReference type="SAM" id="Phobius"/>
    </source>
</evidence>
<protein>
    <submittedName>
        <fullName evidence="2">DUF3054 domain-containing protein</fullName>
    </submittedName>
</protein>
<feature type="transmembrane region" description="Helical" evidence="1">
    <location>
        <begin position="93"/>
        <end position="113"/>
    </location>
</feature>
<dbReference type="AlphaFoldDB" id="A0A6L9Y089"/>
<sequence length="123" mass="13065">MKNPGTVALAAVIDVAGVVLFVLLGRSSHSEALTSIGTLDTLWPFLAGLALGWVLTFAWLRPLAILWPGIPIWIITVAAAMLFRASAGQGVDAAFVVVATVFLGLFLVGWRLIAMPIARRRVA</sequence>
<dbReference type="EMBL" id="JAAGWY010000003">
    <property type="protein sequence ID" value="NEN07099.1"/>
    <property type="molecule type" value="Genomic_DNA"/>
</dbReference>
<keyword evidence="1" id="KW-0472">Membrane</keyword>
<dbReference type="Pfam" id="PF11255">
    <property type="entry name" value="DUF3054"/>
    <property type="match status" value="1"/>
</dbReference>
<evidence type="ECO:0000313" key="2">
    <source>
        <dbReference type="EMBL" id="NEN07099.1"/>
    </source>
</evidence>
<keyword evidence="1" id="KW-0812">Transmembrane</keyword>
<feature type="transmembrane region" description="Helical" evidence="1">
    <location>
        <begin position="65"/>
        <end position="87"/>
    </location>
</feature>
<keyword evidence="3" id="KW-1185">Reference proteome</keyword>
<dbReference type="RefSeq" id="WP_163290552.1">
    <property type="nucleotide sequence ID" value="NZ_JAAGWY010000003.1"/>
</dbReference>
<dbReference type="Proteomes" id="UP000474967">
    <property type="component" value="Unassembled WGS sequence"/>
</dbReference>
<gene>
    <name evidence="2" type="ORF">G3T36_14645</name>
</gene>
<name>A0A6L9Y089_9MICO</name>
<dbReference type="InterPro" id="IPR021414">
    <property type="entry name" value="DUF3054"/>
</dbReference>
<comment type="caution">
    <text evidence="2">The sequence shown here is derived from an EMBL/GenBank/DDBJ whole genome shotgun (WGS) entry which is preliminary data.</text>
</comment>
<organism evidence="2 3">
    <name type="scientific">Leifsonia tongyongensis</name>
    <dbReference type="NCBI Taxonomy" id="1268043"/>
    <lineage>
        <taxon>Bacteria</taxon>
        <taxon>Bacillati</taxon>
        <taxon>Actinomycetota</taxon>
        <taxon>Actinomycetes</taxon>
        <taxon>Micrococcales</taxon>
        <taxon>Microbacteriaceae</taxon>
        <taxon>Leifsonia</taxon>
    </lineage>
</organism>
<reference evidence="2 3" key="1">
    <citation type="journal article" date="2014" name="J. Microbiol.">
        <title>Diaminobutyricibacter tongyongensis gen. nov., sp. nov. and Homoserinibacter gongjuensis gen. nov., sp. nov. belong to the family Microbacteriaceae.</title>
        <authorList>
            <person name="Kim S.J."/>
            <person name="Ahn J.H."/>
            <person name="Weon H.Y."/>
            <person name="Hamada M."/>
            <person name="Suzuki K."/>
            <person name="Kwon S.W."/>
        </authorList>
    </citation>
    <scope>NUCLEOTIDE SEQUENCE [LARGE SCALE GENOMIC DNA]</scope>
    <source>
        <strain evidence="2 3">NBRC 108724</strain>
    </source>
</reference>
<accession>A0A6L9Y089</accession>
<keyword evidence="1" id="KW-1133">Transmembrane helix</keyword>